<accession>A0A1W2BGJ9</accession>
<dbReference type="Pfam" id="PF01636">
    <property type="entry name" value="APH"/>
    <property type="match status" value="1"/>
</dbReference>
<dbReference type="Gene3D" id="3.90.1200.10">
    <property type="match status" value="1"/>
</dbReference>
<organism evidence="2 3">
    <name type="scientific">Lentzea albidocapillata</name>
    <dbReference type="NCBI Taxonomy" id="40571"/>
    <lineage>
        <taxon>Bacteria</taxon>
        <taxon>Bacillati</taxon>
        <taxon>Actinomycetota</taxon>
        <taxon>Actinomycetes</taxon>
        <taxon>Pseudonocardiales</taxon>
        <taxon>Pseudonocardiaceae</taxon>
        <taxon>Lentzea</taxon>
    </lineage>
</organism>
<gene>
    <name evidence="2" type="ORF">SAMN05660733_01479</name>
</gene>
<feature type="domain" description="Aminoglycoside phosphotransferase" evidence="1">
    <location>
        <begin position="31"/>
        <end position="256"/>
    </location>
</feature>
<dbReference type="OrthoDB" id="3806873at2"/>
<reference evidence="3" key="1">
    <citation type="submission" date="2017-04" db="EMBL/GenBank/DDBJ databases">
        <authorList>
            <person name="Varghese N."/>
            <person name="Submissions S."/>
        </authorList>
    </citation>
    <scope>NUCLEOTIDE SEQUENCE [LARGE SCALE GENOMIC DNA]</scope>
    <source>
        <strain evidence="3">DSM 44073</strain>
    </source>
</reference>
<dbReference type="InterPro" id="IPR002575">
    <property type="entry name" value="Aminoglycoside_PTrfase"/>
</dbReference>
<sequence>MTSAEQLAGLDLPALQEYFVQKVPGAGRLTAQLIQGGRSNLTYRLTDGCSSWVLRRPPLGGWTPSAHDVAREYRVVAALAGSRVPVARPTLLEEDPGLLGVPFAVVEFVDGNVIRTREQLDELSDQDVTRCAFALLDVLAELHSVDVAAAGLGNLGKPHGYLTRQLRRWRDQWGRVATRPLNDLETLHRRLEDACPAESGASIVHGDFRIDNAILATGDVGDVRALVDWEMATVGDPLADLGLHIAYSDPAFDPVLGGAAASTSTRLPGVAATVEHYVATSGRAVPAIEFYIGLGYLKAAVIAEGIHARHRQGLTVGKGFETVGDAVPRLVAAGLRALSDRA</sequence>
<evidence type="ECO:0000313" key="3">
    <source>
        <dbReference type="Proteomes" id="UP000192840"/>
    </source>
</evidence>
<keyword evidence="3" id="KW-1185">Reference proteome</keyword>
<keyword evidence="2" id="KW-0418">Kinase</keyword>
<dbReference type="PANTHER" id="PTHR47829:SF1">
    <property type="entry name" value="HAD FAMILY PHOSPHATASE"/>
    <property type="match status" value="1"/>
</dbReference>
<dbReference type="InterPro" id="IPR052898">
    <property type="entry name" value="ACAD10-like"/>
</dbReference>
<dbReference type="EMBL" id="FWYC01000004">
    <property type="protein sequence ID" value="SMC71872.1"/>
    <property type="molecule type" value="Genomic_DNA"/>
</dbReference>
<dbReference type="eggNOG" id="COG3173">
    <property type="taxonomic scope" value="Bacteria"/>
</dbReference>
<evidence type="ECO:0000313" key="2">
    <source>
        <dbReference type="EMBL" id="SMC71872.1"/>
    </source>
</evidence>
<dbReference type="SUPFAM" id="SSF56112">
    <property type="entry name" value="Protein kinase-like (PK-like)"/>
    <property type="match status" value="1"/>
</dbReference>
<dbReference type="GO" id="GO:0016301">
    <property type="term" value="F:kinase activity"/>
    <property type="evidence" value="ECO:0007669"/>
    <property type="project" value="UniProtKB-KW"/>
</dbReference>
<evidence type="ECO:0000259" key="1">
    <source>
        <dbReference type="Pfam" id="PF01636"/>
    </source>
</evidence>
<dbReference type="CDD" id="cd05154">
    <property type="entry name" value="ACAD10_11_N-like"/>
    <property type="match status" value="1"/>
</dbReference>
<dbReference type="Proteomes" id="UP000192840">
    <property type="component" value="Unassembled WGS sequence"/>
</dbReference>
<name>A0A1W2BGJ9_9PSEU</name>
<dbReference type="Gene3D" id="3.30.200.20">
    <property type="entry name" value="Phosphorylase Kinase, domain 1"/>
    <property type="match status" value="1"/>
</dbReference>
<keyword evidence="2" id="KW-0808">Transferase</keyword>
<dbReference type="InterPro" id="IPR011009">
    <property type="entry name" value="Kinase-like_dom_sf"/>
</dbReference>
<protein>
    <submittedName>
        <fullName evidence="2">Predicted kinase, aminoglycoside phosphotransferase (APT) family</fullName>
    </submittedName>
</protein>
<dbReference type="PANTHER" id="PTHR47829">
    <property type="entry name" value="HYDROLASE, PUTATIVE (AFU_ORTHOLOGUE AFUA_1G12880)-RELATED"/>
    <property type="match status" value="1"/>
</dbReference>
<dbReference type="AlphaFoldDB" id="A0A1W2BGJ9"/>
<dbReference type="InterPro" id="IPR041726">
    <property type="entry name" value="ACAD10_11_N"/>
</dbReference>
<dbReference type="STRING" id="40571.SAMN05660733_01479"/>
<proteinExistence type="predicted"/>
<dbReference type="RefSeq" id="WP_030481940.1">
    <property type="nucleotide sequence ID" value="NZ_FWYC01000004.1"/>
</dbReference>